<dbReference type="Proteomes" id="UP000434850">
    <property type="component" value="Unassembled WGS sequence"/>
</dbReference>
<evidence type="ECO:0000313" key="1">
    <source>
        <dbReference type="EMBL" id="MVN91564.1"/>
    </source>
</evidence>
<reference evidence="1 2" key="1">
    <citation type="submission" date="2019-12" db="EMBL/GenBank/DDBJ databases">
        <title>Mucilaginibacter sp. HME9299 genome sequencing and assembly.</title>
        <authorList>
            <person name="Kang H."/>
            <person name="Kim H."/>
            <person name="Joh K."/>
        </authorList>
    </citation>
    <scope>NUCLEOTIDE SEQUENCE [LARGE SCALE GENOMIC DNA]</scope>
    <source>
        <strain evidence="1 2">HME9299</strain>
    </source>
</reference>
<evidence type="ECO:0000313" key="2">
    <source>
        <dbReference type="Proteomes" id="UP000434850"/>
    </source>
</evidence>
<protein>
    <submittedName>
        <fullName evidence="1">Uncharacterized protein</fullName>
    </submittedName>
</protein>
<dbReference type="AlphaFoldDB" id="A0A6I4IQQ8"/>
<name>A0A6I4IQQ8_9SPHI</name>
<sequence>MIEPSFTTIAARLLFVCEEEIIFSTSDLNAYKKHIHPHDIGQMSTGDQIYIGKKLYNIDSINIEHYSWPMEGHIINQLGTLYPYTINITVILTALFDKWQ</sequence>
<gene>
    <name evidence="1" type="ORF">GO816_10555</name>
</gene>
<dbReference type="EMBL" id="WQLA01000003">
    <property type="protein sequence ID" value="MVN91564.1"/>
    <property type="molecule type" value="Genomic_DNA"/>
</dbReference>
<comment type="caution">
    <text evidence="1">The sequence shown here is derived from an EMBL/GenBank/DDBJ whole genome shotgun (WGS) entry which is preliminary data.</text>
</comment>
<keyword evidence="2" id="KW-1185">Reference proteome</keyword>
<proteinExistence type="predicted"/>
<organism evidence="1 2">
    <name type="scientific">Mucilaginibacter aquatilis</name>
    <dbReference type="NCBI Taxonomy" id="1517760"/>
    <lineage>
        <taxon>Bacteria</taxon>
        <taxon>Pseudomonadati</taxon>
        <taxon>Bacteroidota</taxon>
        <taxon>Sphingobacteriia</taxon>
        <taxon>Sphingobacteriales</taxon>
        <taxon>Sphingobacteriaceae</taxon>
        <taxon>Mucilaginibacter</taxon>
    </lineage>
</organism>
<dbReference type="RefSeq" id="WP_157541862.1">
    <property type="nucleotide sequence ID" value="NZ_WQLA01000003.1"/>
</dbReference>
<accession>A0A6I4IQQ8</accession>